<evidence type="ECO:0000313" key="19">
    <source>
        <dbReference type="Proteomes" id="UP000007110"/>
    </source>
</evidence>
<feature type="binding site" evidence="14">
    <location>
        <position position="129"/>
    </location>
    <ligand>
        <name>Ca(2+)</name>
        <dbReference type="ChEBI" id="CHEBI:29108"/>
        <label>3</label>
    </ligand>
</feature>
<dbReference type="SMART" id="SM00120">
    <property type="entry name" value="HX"/>
    <property type="match status" value="4"/>
</dbReference>
<evidence type="ECO:0000256" key="15">
    <source>
        <dbReference type="PIRSR" id="PIRSR621190-3"/>
    </source>
</evidence>
<feature type="domain" description="Peptidase metallopeptidase" evidence="17">
    <location>
        <begin position="52"/>
        <end position="214"/>
    </location>
</feature>
<evidence type="ECO:0000259" key="17">
    <source>
        <dbReference type="SMART" id="SM00235"/>
    </source>
</evidence>
<feature type="binding site" evidence="14">
    <location>
        <position position="376"/>
    </location>
    <ligand>
        <name>Ca(2+)</name>
        <dbReference type="ChEBI" id="CHEBI:29108"/>
        <label>4</label>
    </ligand>
</feature>
<evidence type="ECO:0000256" key="13">
    <source>
        <dbReference type="PIRSR" id="PIRSR001191-2"/>
    </source>
</evidence>
<keyword evidence="11 15" id="KW-1015">Disulfide bond</keyword>
<dbReference type="GO" id="GO:0006508">
    <property type="term" value="P:proteolysis"/>
    <property type="evidence" value="ECO:0007669"/>
    <property type="project" value="UniProtKB-KW"/>
</dbReference>
<feature type="binding site" evidence="14">
    <location>
        <position position="128"/>
    </location>
    <ligand>
        <name>Ca(2+)</name>
        <dbReference type="ChEBI" id="CHEBI:29108"/>
        <label>3</label>
    </ligand>
</feature>
<dbReference type="GO" id="GO:0030198">
    <property type="term" value="P:extracellular matrix organization"/>
    <property type="evidence" value="ECO:0000318"/>
    <property type="project" value="GO_Central"/>
</dbReference>
<evidence type="ECO:0000256" key="11">
    <source>
        <dbReference type="ARBA" id="ARBA00023157"/>
    </source>
</evidence>
<keyword evidence="3 13" id="KW-0479">Metal-binding</keyword>
<dbReference type="FunFam" id="2.110.10.10:FF:000005">
    <property type="entry name" value="Stromelysin-3 preproprotein"/>
    <property type="match status" value="1"/>
</dbReference>
<evidence type="ECO:0000256" key="2">
    <source>
        <dbReference type="ARBA" id="ARBA00022670"/>
    </source>
</evidence>
<dbReference type="PANTHER" id="PTHR10201:SF294">
    <property type="entry name" value="MATRIX METALLOPROTEINASE 16"/>
    <property type="match status" value="1"/>
</dbReference>
<dbReference type="GO" id="GO:0005615">
    <property type="term" value="C:extracellular space"/>
    <property type="evidence" value="ECO:0000318"/>
    <property type="project" value="GO_Central"/>
</dbReference>
<feature type="binding site" evidence="14">
    <location>
        <position position="151"/>
    </location>
    <ligand>
        <name>Ca(2+)</name>
        <dbReference type="ChEBI" id="CHEBI:29108"/>
        <label>1</label>
    </ligand>
</feature>
<dbReference type="Pfam" id="PF00413">
    <property type="entry name" value="Peptidase_M10"/>
    <property type="match status" value="1"/>
</dbReference>
<dbReference type="InterPro" id="IPR036375">
    <property type="entry name" value="Hemopexin-like_dom_sf"/>
</dbReference>
<dbReference type="Proteomes" id="UP000007110">
    <property type="component" value="Unassembled WGS sequence"/>
</dbReference>
<feature type="binding site" evidence="14">
    <location>
        <position position="146"/>
    </location>
    <ligand>
        <name>Zn(2+)</name>
        <dbReference type="ChEBI" id="CHEBI:29105"/>
        <label>1</label>
    </ligand>
</feature>
<feature type="binding site" evidence="14">
    <location>
        <position position="136"/>
    </location>
    <ligand>
        <name>Zn(2+)</name>
        <dbReference type="ChEBI" id="CHEBI:29105"/>
        <label>1</label>
    </ligand>
</feature>
<dbReference type="OrthoDB" id="406838at2759"/>
<dbReference type="PROSITE" id="PS51642">
    <property type="entry name" value="HEMOPEXIN_2"/>
    <property type="match status" value="3"/>
</dbReference>
<dbReference type="EnsemblMetazoa" id="XM_030991308">
    <property type="protein sequence ID" value="XP_030847168"/>
    <property type="gene ID" value="LOC583211"/>
</dbReference>
<dbReference type="CDD" id="cd04278">
    <property type="entry name" value="ZnMc_MMP"/>
    <property type="match status" value="1"/>
</dbReference>
<evidence type="ECO:0000256" key="12">
    <source>
        <dbReference type="PIRSR" id="PIRSR001191-1"/>
    </source>
</evidence>
<feature type="binding site" evidence="13">
    <location>
        <position position="179"/>
    </location>
    <ligand>
        <name>Zn(2+)</name>
        <dbReference type="ChEBI" id="CHEBI:29105"/>
        <label>2</label>
        <note>catalytic</note>
    </ligand>
</feature>
<dbReference type="KEGG" id="spu:583211"/>
<feature type="binding site" evidence="13">
    <location>
        <position position="173"/>
    </location>
    <ligand>
        <name>Zn(2+)</name>
        <dbReference type="ChEBI" id="CHEBI:29105"/>
        <label>2</label>
        <note>catalytic</note>
    </ligand>
</feature>
<dbReference type="RefSeq" id="XP_030847168.1">
    <property type="nucleotide sequence ID" value="XM_030991308.1"/>
</dbReference>
<feature type="binding site" evidence="13">
    <location>
        <position position="169"/>
    </location>
    <ligand>
        <name>Zn(2+)</name>
        <dbReference type="ChEBI" id="CHEBI:29105"/>
        <label>2</label>
        <note>catalytic</note>
    </ligand>
</feature>
<evidence type="ECO:0000256" key="9">
    <source>
        <dbReference type="ARBA" id="ARBA00023049"/>
    </source>
</evidence>
<feature type="binding site" evidence="14">
    <location>
        <position position="105"/>
    </location>
    <ligand>
        <name>Ca(2+)</name>
        <dbReference type="ChEBI" id="CHEBI:29108"/>
        <label>2</label>
    </ligand>
</feature>
<feature type="binding site" evidence="14">
    <location>
        <position position="148"/>
    </location>
    <ligand>
        <name>Ca(2+)</name>
        <dbReference type="ChEBI" id="CHEBI:29108"/>
        <label>3</label>
    </ligand>
</feature>
<feature type="binding site" evidence="14">
    <location>
        <position position="118"/>
    </location>
    <ligand>
        <name>Zn(2+)</name>
        <dbReference type="ChEBI" id="CHEBI:29105"/>
        <label>1</label>
    </ligand>
</feature>
<sequence length="420" mass="47388">MLAWKKTTETSFEEQTGLTPNAKRCGVEDMMDIDMSDQLPGETKGLGRFTPKGGRWTKNNLTYHIKSFTPDLSRLQTEDAIRRAFQLWDDVSPLLITESSNATADIVIDFVTRYEHNDAYPMELKQFDGPGGYLAHASYPPHGIVHFDEDETYTVMTLDGVDLAIVAAHEFGHVLGLGHSSNSHAVMSPIYNGFVEDFNLHQDDIDGIQYLYGNPDVDLTLTKLEIGTSDIEKLPACDSPWDAATYYAPDDVVYAFKGHFVWAINDQGVVEGYPTKTNNVFSGAPSNVHSVVSAGSRTYMFKGNNIWRFFGKQLEPGFPRPRKNSFPHSTDAALIDDGKIYILKGGRYYEFFENDLNIGWSKKIRHHWRGVPANIDAALQGRNGTTYFFKNDNYWRFEDSKMVGAYRKSRSKDWIGCGSF</sequence>
<keyword evidence="4" id="KW-0732">Signal</keyword>
<feature type="repeat" description="Hemopexin" evidence="16">
    <location>
        <begin position="372"/>
        <end position="417"/>
    </location>
</feature>
<feature type="binding site" evidence="14">
    <location>
        <position position="71"/>
    </location>
    <ligand>
        <name>Ca(2+)</name>
        <dbReference type="ChEBI" id="CHEBI:29108"/>
        <label>1</label>
    </ligand>
</feature>
<reference evidence="18" key="2">
    <citation type="submission" date="2021-01" db="UniProtKB">
        <authorList>
            <consortium name="EnsemblMetazoa"/>
        </authorList>
    </citation>
    <scope>IDENTIFICATION</scope>
</reference>
<feature type="repeat" description="Hemopexin" evidence="16">
    <location>
        <begin position="238"/>
        <end position="284"/>
    </location>
</feature>
<feature type="binding site" evidence="14">
    <location>
        <position position="116"/>
    </location>
    <ligand>
        <name>Zn(2+)</name>
        <dbReference type="ChEBI" id="CHEBI:29105"/>
        <label>1</label>
    </ligand>
</feature>
<dbReference type="PROSITE" id="PS00024">
    <property type="entry name" value="HEMOPEXIN"/>
    <property type="match status" value="1"/>
</dbReference>
<evidence type="ECO:0000256" key="14">
    <source>
        <dbReference type="PIRSR" id="PIRSR621190-2"/>
    </source>
</evidence>
<dbReference type="InParanoid" id="A0A7M7P9H2"/>
<dbReference type="PRINTS" id="PR00138">
    <property type="entry name" value="MATRIXIN"/>
</dbReference>
<dbReference type="AlphaFoldDB" id="A0A7M7P9H2"/>
<dbReference type="GO" id="GO:0031012">
    <property type="term" value="C:extracellular matrix"/>
    <property type="evidence" value="ECO:0007669"/>
    <property type="project" value="InterPro"/>
</dbReference>
<dbReference type="PANTHER" id="PTHR10201">
    <property type="entry name" value="MATRIX METALLOPROTEINASE"/>
    <property type="match status" value="1"/>
</dbReference>
<comment type="cofactor">
    <cofactor evidence="14">
        <name>Ca(2+)</name>
        <dbReference type="ChEBI" id="CHEBI:29108"/>
    </cofactor>
    <text evidence="14">Can bind about 5 Ca(2+) ions per subunit.</text>
</comment>
<dbReference type="SUPFAM" id="SSF55486">
    <property type="entry name" value="Metalloproteases ('zincins'), catalytic domain"/>
    <property type="match status" value="1"/>
</dbReference>
<dbReference type="GO" id="GO:0030574">
    <property type="term" value="P:collagen catabolic process"/>
    <property type="evidence" value="ECO:0000318"/>
    <property type="project" value="GO_Central"/>
</dbReference>
<dbReference type="SMART" id="SM00235">
    <property type="entry name" value="ZnMc"/>
    <property type="match status" value="1"/>
</dbReference>
<dbReference type="InterPro" id="IPR000585">
    <property type="entry name" value="Hemopexin-like_dom"/>
</dbReference>
<keyword evidence="2" id="KW-0645">Protease</keyword>
<evidence type="ECO:0000256" key="6">
    <source>
        <dbReference type="ARBA" id="ARBA00022801"/>
    </source>
</evidence>
<keyword evidence="10" id="KW-0865">Zymogen</keyword>
<reference evidence="19" key="1">
    <citation type="submission" date="2015-02" db="EMBL/GenBank/DDBJ databases">
        <title>Genome sequencing for Strongylocentrotus purpuratus.</title>
        <authorList>
            <person name="Murali S."/>
            <person name="Liu Y."/>
            <person name="Vee V."/>
            <person name="English A."/>
            <person name="Wang M."/>
            <person name="Skinner E."/>
            <person name="Han Y."/>
            <person name="Muzny D.M."/>
            <person name="Worley K.C."/>
            <person name="Gibbs R.A."/>
        </authorList>
    </citation>
    <scope>NUCLEOTIDE SEQUENCE</scope>
</reference>
<dbReference type="SUPFAM" id="SSF50923">
    <property type="entry name" value="Hemopexin-like domain"/>
    <property type="match status" value="1"/>
</dbReference>
<feature type="binding site" evidence="14">
    <location>
        <position position="242"/>
    </location>
    <ligand>
        <name>Ca(2+)</name>
        <dbReference type="ChEBI" id="CHEBI:29108"/>
        <label>4</label>
    </ligand>
</feature>
<comment type="cofactor">
    <cofactor evidence="14">
        <name>Zn(2+)</name>
        <dbReference type="ChEBI" id="CHEBI:29105"/>
    </cofactor>
    <text evidence="14">Binds 2 Zn(2+) ions per subunit.</text>
</comment>
<dbReference type="Pfam" id="PF00045">
    <property type="entry name" value="Hemopexin"/>
    <property type="match status" value="4"/>
</dbReference>
<name>A0A7M7P9H2_STRPU</name>
<keyword evidence="19" id="KW-1185">Reference proteome</keyword>
<dbReference type="Gene3D" id="3.40.390.10">
    <property type="entry name" value="Collagenase (Catalytic Domain)"/>
    <property type="match status" value="1"/>
</dbReference>
<feature type="binding site" evidence="14">
    <location>
        <position position="333"/>
    </location>
    <ligand>
        <name>Ca(2+)</name>
        <dbReference type="ChEBI" id="CHEBI:29108"/>
        <label>5</label>
    </ligand>
</feature>
<dbReference type="InterPro" id="IPR001818">
    <property type="entry name" value="Pept_M10_metallopeptidase"/>
</dbReference>
<dbReference type="GO" id="GO:0004222">
    <property type="term" value="F:metalloendopeptidase activity"/>
    <property type="evidence" value="ECO:0000318"/>
    <property type="project" value="GO_Central"/>
</dbReference>
<evidence type="ECO:0000256" key="7">
    <source>
        <dbReference type="ARBA" id="ARBA00022833"/>
    </source>
</evidence>
<dbReference type="InterPro" id="IPR018486">
    <property type="entry name" value="Hemopexin_CS"/>
</dbReference>
<dbReference type="Gene3D" id="2.110.10.10">
    <property type="entry name" value="Hemopexin-like domain"/>
    <property type="match status" value="1"/>
</dbReference>
<dbReference type="OMA" id="EETHEMM"/>
<keyword evidence="5" id="KW-0677">Repeat</keyword>
<dbReference type="CDD" id="cd00094">
    <property type="entry name" value="HX"/>
    <property type="match status" value="1"/>
</dbReference>
<feature type="binding site" evidence="14">
    <location>
        <position position="187"/>
    </location>
    <ligand>
        <name>Zn(2+)</name>
        <dbReference type="ChEBI" id="CHEBI:29105"/>
        <label>2</label>
        <note>catalytic</note>
    </ligand>
</feature>
<keyword evidence="7 13" id="KW-0862">Zinc</keyword>
<evidence type="ECO:0000256" key="4">
    <source>
        <dbReference type="ARBA" id="ARBA00022729"/>
    </source>
</evidence>
<protein>
    <recommendedName>
        <fullName evidence="17">Peptidase metallopeptidase domain-containing protein</fullName>
    </recommendedName>
</protein>
<evidence type="ECO:0000256" key="16">
    <source>
        <dbReference type="PROSITE-ProRule" id="PRU01011"/>
    </source>
</evidence>
<dbReference type="GO" id="GO:0008270">
    <property type="term" value="F:zinc ion binding"/>
    <property type="evidence" value="ECO:0007669"/>
    <property type="project" value="InterPro"/>
</dbReference>
<feature type="binding site" evidence="14">
    <location>
        <position position="151"/>
    </location>
    <ligand>
        <name>Ca(2+)</name>
        <dbReference type="ChEBI" id="CHEBI:29108"/>
        <label>3</label>
    </ligand>
</feature>
<comment type="similarity">
    <text evidence="1">Belongs to the peptidase M10A family.</text>
</comment>
<dbReference type="InterPro" id="IPR033739">
    <property type="entry name" value="M10A_MMP"/>
</dbReference>
<dbReference type="PIRSF" id="PIRSF001191">
    <property type="entry name" value="Peptidase_M10A_matrix"/>
    <property type="match status" value="1"/>
</dbReference>
<evidence type="ECO:0000313" key="18">
    <source>
        <dbReference type="EnsemblMetazoa" id="XP_030847168"/>
    </source>
</evidence>
<accession>A0A7M7P9H2</accession>
<evidence type="ECO:0000256" key="8">
    <source>
        <dbReference type="ARBA" id="ARBA00022837"/>
    </source>
</evidence>
<feature type="repeat" description="Hemopexin" evidence="16">
    <location>
        <begin position="285"/>
        <end position="329"/>
    </location>
</feature>
<dbReference type="InterPro" id="IPR024079">
    <property type="entry name" value="MetalloPept_cat_dom_sf"/>
</dbReference>
<dbReference type="InterPro" id="IPR021190">
    <property type="entry name" value="Pept_M10A"/>
</dbReference>
<feature type="disulfide bond" evidence="15">
    <location>
        <begin position="237"/>
        <end position="417"/>
    </location>
</feature>
<proteinExistence type="inferred from homology"/>
<organism evidence="18 19">
    <name type="scientific">Strongylocentrotus purpuratus</name>
    <name type="common">Purple sea urchin</name>
    <dbReference type="NCBI Taxonomy" id="7668"/>
    <lineage>
        <taxon>Eukaryota</taxon>
        <taxon>Metazoa</taxon>
        <taxon>Echinodermata</taxon>
        <taxon>Eleutherozoa</taxon>
        <taxon>Echinozoa</taxon>
        <taxon>Echinoidea</taxon>
        <taxon>Euechinoidea</taxon>
        <taxon>Echinacea</taxon>
        <taxon>Camarodonta</taxon>
        <taxon>Echinidea</taxon>
        <taxon>Strongylocentrotidae</taxon>
        <taxon>Strongylocentrotus</taxon>
    </lineage>
</organism>
<keyword evidence="6" id="KW-0378">Hydrolase</keyword>
<evidence type="ECO:0000256" key="1">
    <source>
        <dbReference type="ARBA" id="ARBA00010370"/>
    </source>
</evidence>
<dbReference type="InterPro" id="IPR006026">
    <property type="entry name" value="Peptidase_Metallo"/>
</dbReference>
<evidence type="ECO:0000256" key="5">
    <source>
        <dbReference type="ARBA" id="ARBA00022737"/>
    </source>
</evidence>
<dbReference type="InterPro" id="IPR018487">
    <property type="entry name" value="Hemopexin-like_repeat"/>
</dbReference>
<evidence type="ECO:0000256" key="10">
    <source>
        <dbReference type="ARBA" id="ARBA00023145"/>
    </source>
</evidence>
<keyword evidence="9" id="KW-0482">Metalloprotease</keyword>
<keyword evidence="8 14" id="KW-0106">Calcium</keyword>
<dbReference type="GeneID" id="583211"/>
<feature type="active site" evidence="12">
    <location>
        <position position="170"/>
    </location>
</feature>
<evidence type="ECO:0000256" key="3">
    <source>
        <dbReference type="ARBA" id="ARBA00022723"/>
    </source>
</evidence>